<dbReference type="SUPFAM" id="SSF48371">
    <property type="entry name" value="ARM repeat"/>
    <property type="match status" value="1"/>
</dbReference>
<evidence type="ECO:0000256" key="7">
    <source>
        <dbReference type="ARBA" id="ARBA00023306"/>
    </source>
</evidence>
<protein>
    <submittedName>
        <fullName evidence="9">Uncharacterized protein</fullName>
    </submittedName>
</protein>
<feature type="compositionally biased region" description="Basic and acidic residues" evidence="8">
    <location>
        <begin position="522"/>
        <end position="541"/>
    </location>
</feature>
<accession>A0AAD2DPX9</accession>
<evidence type="ECO:0000256" key="6">
    <source>
        <dbReference type="ARBA" id="ARBA00023242"/>
    </source>
</evidence>
<dbReference type="GO" id="GO:0007064">
    <property type="term" value="P:mitotic sister chromatid cohesion"/>
    <property type="evidence" value="ECO:0007669"/>
    <property type="project" value="InterPro"/>
</dbReference>
<name>A0AAD2DPX9_9LAMI</name>
<keyword evidence="7" id="KW-0131">Cell cycle</keyword>
<keyword evidence="10" id="KW-1185">Reference proteome</keyword>
<dbReference type="Gene3D" id="2.30.30.140">
    <property type="match status" value="1"/>
</dbReference>
<dbReference type="GO" id="GO:0005634">
    <property type="term" value="C:nucleus"/>
    <property type="evidence" value="ECO:0007669"/>
    <property type="project" value="UniProtKB-SubCell"/>
</dbReference>
<dbReference type="InterPro" id="IPR011989">
    <property type="entry name" value="ARM-like"/>
</dbReference>
<feature type="compositionally biased region" description="Basic and acidic residues" evidence="8">
    <location>
        <begin position="656"/>
        <end position="667"/>
    </location>
</feature>
<feature type="region of interest" description="Disordered" evidence="8">
    <location>
        <begin position="386"/>
        <end position="689"/>
    </location>
</feature>
<feature type="compositionally biased region" description="Basic and acidic residues" evidence="8">
    <location>
        <begin position="441"/>
        <end position="461"/>
    </location>
</feature>
<evidence type="ECO:0000256" key="1">
    <source>
        <dbReference type="ARBA" id="ARBA00004123"/>
    </source>
</evidence>
<evidence type="ECO:0000256" key="2">
    <source>
        <dbReference type="ARBA" id="ARBA00022618"/>
    </source>
</evidence>
<keyword evidence="3" id="KW-0227">DNA damage</keyword>
<reference evidence="9" key="1">
    <citation type="submission" date="2023-05" db="EMBL/GenBank/DDBJ databases">
        <authorList>
            <person name="Huff M."/>
        </authorList>
    </citation>
    <scope>NUCLEOTIDE SEQUENCE</scope>
</reference>
<feature type="compositionally biased region" description="Basic residues" evidence="8">
    <location>
        <begin position="616"/>
        <end position="626"/>
    </location>
</feature>
<feature type="compositionally biased region" description="Polar residues" evidence="8">
    <location>
        <begin position="910"/>
        <end position="921"/>
    </location>
</feature>
<dbReference type="InterPro" id="IPR016024">
    <property type="entry name" value="ARM-type_fold"/>
</dbReference>
<feature type="compositionally biased region" description="Basic residues" evidence="8">
    <location>
        <begin position="512"/>
        <end position="521"/>
    </location>
</feature>
<evidence type="ECO:0000256" key="3">
    <source>
        <dbReference type="ARBA" id="ARBA00022763"/>
    </source>
</evidence>
<keyword evidence="5" id="KW-0234">DNA repair</keyword>
<keyword evidence="4" id="KW-0498">Mitosis</keyword>
<proteinExistence type="predicted"/>
<sequence>MERPYLFAVVSLEGLKICFSFLNSTNNHKKMEEELAAAGKRLLQPPESVDELLSLLDQTEDNLSKVEQSPGKSMQAALSPLLKALVADELLKHSDIDVKVAVASCINEITRITAPDAPYDDDRMKDIFQLIVSSFEHLYDKSSRSYAKRAMILETVSKVRSCVIMLDLECDQMIIEMFQHFLKAIRDYHPENIFSSMETIMTLVFEESEDISPELLTILLASVKRNSEELLPVAIKLGERVFEKCGAKLKPYLTRIVKSLAISLDDYSEVVASICKEADGPVGHSSDSTHGDQLVIEKKSASDPSDQVLATQVTERNSATTIPVTERSSAGDSPDLAVATQVAKDVTEETSSKEQNPNVKSSHKAIVSNGVSELGNGGILTSADFKKEEALDDRLTSKTESDDLAAGKPISSEPKPEQASKERGREPNCSNNLIETSDIVDGEKETKQVLDQRDSEDKDFHAPPGGASLETAKSLDKVKEMENDLPPSNASEREALSVASPSPTAKLLDKSRPKKGGRKKQKENLIKEKRVSDDDASDKAFDGASDSEAKKRRRLGRKEPAEISNENQVLSEEDACKDGGPTSHLEEKLPNETDKPVGSNNRKEDGSSSKKEYDIKRKRGHGRGRVKAGVEKDVQKSSAKDDARHMVASPRSPRKSTKDEGNQEETPRMSSKRKGTPSTDKASGTTEYGENLVGSKVKIWWPKDRMFYEGVVDSFDSVRKKHKILYQDGDEEILYLKNEKWEFVEDGSVVDAGQPVERASADTPSEMKTKKAKTNPEASSNDGKAKISHKSKLKNTSTTSGRKSKHDAKADLKSDDDISSSGGKSFYDSPKASGRSKDVDTVKTSGHSKQDTQKTSKAKDKSPRSSHTVGANGKGKTKSSLSKFLKESDHVKEKTTNTGKMAEIKKGKSQDTSTPPVSETKTTGKKRRRGVAT</sequence>
<organism evidence="9 10">
    <name type="scientific">Fraxinus pennsylvanica</name>
    <dbReference type="NCBI Taxonomy" id="56036"/>
    <lineage>
        <taxon>Eukaryota</taxon>
        <taxon>Viridiplantae</taxon>
        <taxon>Streptophyta</taxon>
        <taxon>Embryophyta</taxon>
        <taxon>Tracheophyta</taxon>
        <taxon>Spermatophyta</taxon>
        <taxon>Magnoliopsida</taxon>
        <taxon>eudicotyledons</taxon>
        <taxon>Gunneridae</taxon>
        <taxon>Pentapetalae</taxon>
        <taxon>asterids</taxon>
        <taxon>lamiids</taxon>
        <taxon>Lamiales</taxon>
        <taxon>Oleaceae</taxon>
        <taxon>Oleeae</taxon>
        <taxon>Fraxinus</taxon>
    </lineage>
</organism>
<keyword evidence="6" id="KW-0539">Nucleus</keyword>
<evidence type="ECO:0000256" key="8">
    <source>
        <dbReference type="SAM" id="MobiDB-lite"/>
    </source>
</evidence>
<evidence type="ECO:0000313" key="10">
    <source>
        <dbReference type="Proteomes" id="UP000834106"/>
    </source>
</evidence>
<feature type="compositionally biased region" description="Polar residues" evidence="8">
    <location>
        <begin position="676"/>
        <end position="688"/>
    </location>
</feature>
<feature type="compositionally biased region" description="Basic and acidic residues" evidence="8">
    <location>
        <begin position="414"/>
        <end position="426"/>
    </location>
</feature>
<dbReference type="Pfam" id="PF20168">
    <property type="entry name" value="PDS5"/>
    <property type="match status" value="1"/>
</dbReference>
<dbReference type="Proteomes" id="UP000834106">
    <property type="component" value="Chromosome 4"/>
</dbReference>
<evidence type="ECO:0000256" key="4">
    <source>
        <dbReference type="ARBA" id="ARBA00022776"/>
    </source>
</evidence>
<feature type="compositionally biased region" description="Basic residues" evidence="8">
    <location>
        <begin position="923"/>
        <end position="933"/>
    </location>
</feature>
<dbReference type="Gene3D" id="1.25.10.10">
    <property type="entry name" value="Leucine-rich Repeat Variant"/>
    <property type="match status" value="1"/>
</dbReference>
<dbReference type="SUPFAM" id="SSF63748">
    <property type="entry name" value="Tudor/PWWP/MBT"/>
    <property type="match status" value="1"/>
</dbReference>
<dbReference type="PANTHER" id="PTHR12663">
    <property type="entry name" value="ANDROGEN INDUCED INHIBITOR OF PROLIFERATION AS3 / PDS5-RELATED"/>
    <property type="match status" value="1"/>
</dbReference>
<feature type="region of interest" description="Disordered" evidence="8">
    <location>
        <begin position="747"/>
        <end position="933"/>
    </location>
</feature>
<comment type="subcellular location">
    <subcellularLocation>
        <location evidence="1">Nucleus</location>
    </subcellularLocation>
</comment>
<dbReference type="GO" id="GO:0006281">
    <property type="term" value="P:DNA repair"/>
    <property type="evidence" value="ECO:0007669"/>
    <property type="project" value="UniProtKB-KW"/>
</dbReference>
<dbReference type="CDD" id="cd20404">
    <property type="entry name" value="Tudor_Agenet_AtEML-like"/>
    <property type="match status" value="1"/>
</dbReference>
<feature type="compositionally biased region" description="Basic and acidic residues" evidence="8">
    <location>
        <begin position="473"/>
        <end position="482"/>
    </location>
</feature>
<feature type="compositionally biased region" description="Basic and acidic residues" evidence="8">
    <location>
        <begin position="848"/>
        <end position="863"/>
    </location>
</feature>
<evidence type="ECO:0000313" key="9">
    <source>
        <dbReference type="EMBL" id="CAI9759700.1"/>
    </source>
</evidence>
<feature type="compositionally biased region" description="Polar residues" evidence="8">
    <location>
        <begin position="316"/>
        <end position="331"/>
    </location>
</feature>
<dbReference type="InterPro" id="IPR039776">
    <property type="entry name" value="Pds5"/>
</dbReference>
<gene>
    <name evidence="9" type="ORF">FPE_LOCUS7130</name>
</gene>
<keyword evidence="2" id="KW-0132">Cell division</keyword>
<feature type="compositionally biased region" description="Basic and acidic residues" evidence="8">
    <location>
        <begin position="386"/>
        <end position="401"/>
    </location>
</feature>
<dbReference type="GO" id="GO:0051301">
    <property type="term" value="P:cell division"/>
    <property type="evidence" value="ECO:0007669"/>
    <property type="project" value="UniProtKB-KW"/>
</dbReference>
<feature type="compositionally biased region" description="Basic and acidic residues" evidence="8">
    <location>
        <begin position="807"/>
        <end position="816"/>
    </location>
</feature>
<dbReference type="PANTHER" id="PTHR12663:SF3">
    <property type="entry name" value="SISTER CHROMATID COHESION PROTEIN PDS5 HOMOLOG C"/>
    <property type="match status" value="1"/>
</dbReference>
<feature type="compositionally biased region" description="Basic and acidic residues" evidence="8">
    <location>
        <begin position="584"/>
        <end position="615"/>
    </location>
</feature>
<dbReference type="AlphaFoldDB" id="A0AAD2DPX9"/>
<feature type="compositionally biased region" description="Basic and acidic residues" evidence="8">
    <location>
        <begin position="884"/>
        <end position="895"/>
    </location>
</feature>
<dbReference type="GO" id="GO:0035825">
    <property type="term" value="P:homologous recombination"/>
    <property type="evidence" value="ECO:0007669"/>
    <property type="project" value="UniProtKB-ARBA"/>
</dbReference>
<dbReference type="EMBL" id="OU503039">
    <property type="protein sequence ID" value="CAI9759700.1"/>
    <property type="molecule type" value="Genomic_DNA"/>
</dbReference>
<dbReference type="GO" id="GO:0000785">
    <property type="term" value="C:chromatin"/>
    <property type="evidence" value="ECO:0007669"/>
    <property type="project" value="TreeGrafter"/>
</dbReference>
<evidence type="ECO:0000256" key="5">
    <source>
        <dbReference type="ARBA" id="ARBA00023204"/>
    </source>
</evidence>
<feature type="compositionally biased region" description="Basic and acidic residues" evidence="8">
    <location>
        <begin position="628"/>
        <end position="645"/>
    </location>
</feature>
<feature type="region of interest" description="Disordered" evidence="8">
    <location>
        <begin position="316"/>
        <end position="363"/>
    </location>
</feature>